<evidence type="ECO:0000313" key="2">
    <source>
        <dbReference type="EMBL" id="CUG90805.1"/>
    </source>
</evidence>
<keyword evidence="1" id="KW-1133">Transmembrane helix</keyword>
<protein>
    <submittedName>
        <fullName evidence="2">Transmembrane protein, putative</fullName>
    </submittedName>
</protein>
<dbReference type="VEuPathDB" id="TriTrypDB:BSAL_28895"/>
<reference evidence="3" key="1">
    <citation type="submission" date="2015-09" db="EMBL/GenBank/DDBJ databases">
        <authorList>
            <consortium name="Pathogen Informatics"/>
        </authorList>
    </citation>
    <scope>NUCLEOTIDE SEQUENCE [LARGE SCALE GENOMIC DNA]</scope>
    <source>
        <strain evidence="3">Lake Konstanz</strain>
    </source>
</reference>
<organism evidence="2 3">
    <name type="scientific">Bodo saltans</name>
    <name type="common">Flagellated protozoan</name>
    <dbReference type="NCBI Taxonomy" id="75058"/>
    <lineage>
        <taxon>Eukaryota</taxon>
        <taxon>Discoba</taxon>
        <taxon>Euglenozoa</taxon>
        <taxon>Kinetoplastea</taxon>
        <taxon>Metakinetoplastina</taxon>
        <taxon>Eubodonida</taxon>
        <taxon>Bodonidae</taxon>
        <taxon>Bodo</taxon>
    </lineage>
</organism>
<evidence type="ECO:0000313" key="3">
    <source>
        <dbReference type="Proteomes" id="UP000051952"/>
    </source>
</evidence>
<dbReference type="EMBL" id="CYKH01001865">
    <property type="protein sequence ID" value="CUG90805.1"/>
    <property type="molecule type" value="Genomic_DNA"/>
</dbReference>
<dbReference type="PROSITE" id="PS51257">
    <property type="entry name" value="PROKAR_LIPOPROTEIN"/>
    <property type="match status" value="1"/>
</dbReference>
<dbReference type="Proteomes" id="UP000051952">
    <property type="component" value="Unassembled WGS sequence"/>
</dbReference>
<keyword evidence="1 2" id="KW-0812">Transmembrane</keyword>
<accession>A0A0S4JGX5</accession>
<sequence length="202" mass="22474">MGLAVRSFQLAVVSGVASFFVSCCGWYVAGGFLLFTIGNMVYNFRTKKPNPPASPPVPEGKLRICVTGMTHSAPTAKAHYLADKIAKRFPDNYETWYYFDMYTFYKYIVPRFATAVFPAHLKGHSTSPFVWFETGKDNKEQYIGGAAELSKWAIETFPNEPEIVALAKENWMSLKPYITGKSYHCDNGVPVPPATCGGKKSL</sequence>
<feature type="transmembrane region" description="Helical" evidence="1">
    <location>
        <begin position="12"/>
        <end position="38"/>
    </location>
</feature>
<gene>
    <name evidence="2" type="ORF">BSAL_28895</name>
</gene>
<keyword evidence="1" id="KW-0472">Membrane</keyword>
<proteinExistence type="predicted"/>
<name>A0A0S4JGX5_BODSA</name>
<keyword evidence="3" id="KW-1185">Reference proteome</keyword>
<dbReference type="AlphaFoldDB" id="A0A0S4JGX5"/>
<evidence type="ECO:0000256" key="1">
    <source>
        <dbReference type="SAM" id="Phobius"/>
    </source>
</evidence>